<feature type="compositionally biased region" description="Polar residues" evidence="1">
    <location>
        <begin position="69"/>
        <end position="81"/>
    </location>
</feature>
<organism evidence="2 3">
    <name type="scientific">Modicella reniformis</name>
    <dbReference type="NCBI Taxonomy" id="1440133"/>
    <lineage>
        <taxon>Eukaryota</taxon>
        <taxon>Fungi</taxon>
        <taxon>Fungi incertae sedis</taxon>
        <taxon>Mucoromycota</taxon>
        <taxon>Mortierellomycotina</taxon>
        <taxon>Mortierellomycetes</taxon>
        <taxon>Mortierellales</taxon>
        <taxon>Mortierellaceae</taxon>
        <taxon>Modicella</taxon>
    </lineage>
</organism>
<evidence type="ECO:0000313" key="3">
    <source>
        <dbReference type="Proteomes" id="UP000749646"/>
    </source>
</evidence>
<comment type="caution">
    <text evidence="2">The sequence shown here is derived from an EMBL/GenBank/DDBJ whole genome shotgun (WGS) entry which is preliminary data.</text>
</comment>
<dbReference type="EMBL" id="JAAAHW010011969">
    <property type="protein sequence ID" value="KAF9916442.1"/>
    <property type="molecule type" value="Genomic_DNA"/>
</dbReference>
<dbReference type="Proteomes" id="UP000749646">
    <property type="component" value="Unassembled WGS sequence"/>
</dbReference>
<accession>A0A9P6IHF1</accession>
<feature type="non-terminal residue" evidence="2">
    <location>
        <position position="140"/>
    </location>
</feature>
<feature type="compositionally biased region" description="Low complexity" evidence="1">
    <location>
        <begin position="45"/>
        <end position="54"/>
    </location>
</feature>
<reference evidence="2" key="1">
    <citation type="journal article" date="2020" name="Fungal Divers.">
        <title>Resolving the Mortierellaceae phylogeny through synthesis of multi-gene phylogenetics and phylogenomics.</title>
        <authorList>
            <person name="Vandepol N."/>
            <person name="Liber J."/>
            <person name="Desiro A."/>
            <person name="Na H."/>
            <person name="Kennedy M."/>
            <person name="Barry K."/>
            <person name="Grigoriev I.V."/>
            <person name="Miller A.N."/>
            <person name="O'Donnell K."/>
            <person name="Stajich J.E."/>
            <person name="Bonito G."/>
        </authorList>
    </citation>
    <scope>NUCLEOTIDE SEQUENCE</scope>
    <source>
        <strain evidence="2">MES-2147</strain>
    </source>
</reference>
<evidence type="ECO:0000256" key="1">
    <source>
        <dbReference type="SAM" id="MobiDB-lite"/>
    </source>
</evidence>
<feature type="region of interest" description="Disordered" evidence="1">
    <location>
        <begin position="45"/>
        <end position="81"/>
    </location>
</feature>
<keyword evidence="3" id="KW-1185">Reference proteome</keyword>
<gene>
    <name evidence="2" type="ORF">BGZ65_000279</name>
</gene>
<sequence length="140" mass="15410">MLLQCTRTKAAETSARVSSRLLIKTLLPAIASTASTRSSQVVYSSNSATASVSATENIPDDIDAPLPRDSNNANKASSSFDVQKQRLLTSMDMLHQIQDAPTEKLDITPLDDQEAHYWARRMNSAILDLGQEHRTRLRVA</sequence>
<dbReference type="AlphaFoldDB" id="A0A9P6IHF1"/>
<proteinExistence type="predicted"/>
<protein>
    <submittedName>
        <fullName evidence="2">Uncharacterized protein</fullName>
    </submittedName>
</protein>
<name>A0A9P6IHF1_9FUNG</name>
<evidence type="ECO:0000313" key="2">
    <source>
        <dbReference type="EMBL" id="KAF9916442.1"/>
    </source>
</evidence>